<dbReference type="STRING" id="760192.Halhy_2171"/>
<dbReference type="InterPro" id="IPR052173">
    <property type="entry name" value="Beta-lactam_resp_regulator"/>
</dbReference>
<sequence length="460" mass="53475">MIWYLLKFIFGSALLWGIYHLWLEQEKMHHFKRFYLLFALVFSLTTPLIHISLPGTLAFQAKTMEGFVPALNPEMSELTEQTTSPNMGLPLAWLPILFYGLIAAFMLLRYLFNLYHIFTRSKIGGSLQYAGVPVVVLEEDCPAHSFFNTIFINARDYQQQQLARAILSHELAHVRQGHTFDVLFVELLRVFFWFNPFLWVYKKAIQLNHEFLADEAVLKQDFDVPTYQHLLLDKIVQNQRLKLVNQFDYLITKKRLIMMTKMANRRRFFWKLTALLPLFLGLTLAVCNQGQAQTKPDAVPKILAQNDQQTGVSQDVLDEYNQGVKKFLDTMEAIKGKKGAWIRLEHFNMKRLNDIYKSMSDVQKAEVKTIPNFVPKPPPPAKKSPTQEQLNTWASTDVYGVWVDDKRVKNSSLNQYKPNAFGFFAVSKLYKNAIPPGSNRRYQVNLYTHAAYQKAFIENW</sequence>
<dbReference type="InterPro" id="IPR008756">
    <property type="entry name" value="Peptidase_M56"/>
</dbReference>
<evidence type="ECO:0000259" key="2">
    <source>
        <dbReference type="Pfam" id="PF05569"/>
    </source>
</evidence>
<evidence type="ECO:0000256" key="1">
    <source>
        <dbReference type="SAM" id="Phobius"/>
    </source>
</evidence>
<proteinExistence type="predicted"/>
<dbReference type="RefSeq" id="WP_013764606.1">
    <property type="nucleotide sequence ID" value="NC_015510.1"/>
</dbReference>
<feature type="transmembrane region" description="Helical" evidence="1">
    <location>
        <begin position="268"/>
        <end position="286"/>
    </location>
</feature>
<accession>F4KRV0</accession>
<dbReference type="AlphaFoldDB" id="F4KRV0"/>
<dbReference type="PANTHER" id="PTHR34978:SF3">
    <property type="entry name" value="SLR0241 PROTEIN"/>
    <property type="match status" value="1"/>
</dbReference>
<dbReference type="eggNOG" id="COG4219">
    <property type="taxonomic scope" value="Bacteria"/>
</dbReference>
<dbReference type="Pfam" id="PF05569">
    <property type="entry name" value="Peptidase_M56"/>
    <property type="match status" value="1"/>
</dbReference>
<keyword evidence="1" id="KW-1133">Transmembrane helix</keyword>
<keyword evidence="4" id="KW-1185">Reference proteome</keyword>
<evidence type="ECO:0000313" key="4">
    <source>
        <dbReference type="Proteomes" id="UP000008461"/>
    </source>
</evidence>
<protein>
    <submittedName>
        <fullName evidence="3">Peptidase M56 BlaR1</fullName>
    </submittedName>
</protein>
<organism evidence="3 4">
    <name type="scientific">Haliscomenobacter hydrossis (strain ATCC 27775 / DSM 1100 / LMG 10767 / O)</name>
    <dbReference type="NCBI Taxonomy" id="760192"/>
    <lineage>
        <taxon>Bacteria</taxon>
        <taxon>Pseudomonadati</taxon>
        <taxon>Bacteroidota</taxon>
        <taxon>Saprospiria</taxon>
        <taxon>Saprospirales</taxon>
        <taxon>Haliscomenobacteraceae</taxon>
        <taxon>Haliscomenobacter</taxon>
    </lineage>
</organism>
<dbReference type="CDD" id="cd07341">
    <property type="entry name" value="M56_BlaR1_MecR1_like"/>
    <property type="match status" value="1"/>
</dbReference>
<dbReference type="OrthoDB" id="1522859at2"/>
<feature type="transmembrane region" description="Helical" evidence="1">
    <location>
        <begin position="34"/>
        <end position="53"/>
    </location>
</feature>
<reference evidence="3 4" key="1">
    <citation type="journal article" date="2011" name="Stand. Genomic Sci.">
        <title>Complete genome sequence of Haliscomenobacter hydrossis type strain (O).</title>
        <authorList>
            <consortium name="US DOE Joint Genome Institute (JGI-PGF)"/>
            <person name="Daligault H."/>
            <person name="Lapidus A."/>
            <person name="Zeytun A."/>
            <person name="Nolan M."/>
            <person name="Lucas S."/>
            <person name="Del Rio T.G."/>
            <person name="Tice H."/>
            <person name="Cheng J.F."/>
            <person name="Tapia R."/>
            <person name="Han C."/>
            <person name="Goodwin L."/>
            <person name="Pitluck S."/>
            <person name="Liolios K."/>
            <person name="Pagani I."/>
            <person name="Ivanova N."/>
            <person name="Huntemann M."/>
            <person name="Mavromatis K."/>
            <person name="Mikhailova N."/>
            <person name="Pati A."/>
            <person name="Chen A."/>
            <person name="Palaniappan K."/>
            <person name="Land M."/>
            <person name="Hauser L."/>
            <person name="Brambilla E.M."/>
            <person name="Rohde M."/>
            <person name="Verbarg S."/>
            <person name="Goker M."/>
            <person name="Bristow J."/>
            <person name="Eisen J.A."/>
            <person name="Markowitz V."/>
            <person name="Hugenholtz P."/>
            <person name="Kyrpides N.C."/>
            <person name="Klenk H.P."/>
            <person name="Woyke T."/>
        </authorList>
    </citation>
    <scope>NUCLEOTIDE SEQUENCE [LARGE SCALE GENOMIC DNA]</scope>
    <source>
        <strain evidence="4">ATCC 27775 / DSM 1100 / LMG 10767 / O</strain>
    </source>
</reference>
<dbReference type="PANTHER" id="PTHR34978">
    <property type="entry name" value="POSSIBLE SENSOR-TRANSDUCER PROTEIN BLAR"/>
    <property type="match status" value="1"/>
</dbReference>
<name>F4KRV0_HALH1</name>
<gene>
    <name evidence="3" type="ordered locus">Halhy_2171</name>
</gene>
<keyword evidence="1" id="KW-0812">Transmembrane</keyword>
<dbReference type="Proteomes" id="UP000008461">
    <property type="component" value="Chromosome"/>
</dbReference>
<evidence type="ECO:0000313" key="3">
    <source>
        <dbReference type="EMBL" id="AEE50054.1"/>
    </source>
</evidence>
<dbReference type="HOGENOM" id="CLU_013798_3_1_10"/>
<feature type="transmembrane region" description="Helical" evidence="1">
    <location>
        <begin position="6"/>
        <end position="22"/>
    </location>
</feature>
<dbReference type="EMBL" id="CP002691">
    <property type="protein sequence ID" value="AEE50054.1"/>
    <property type="molecule type" value="Genomic_DNA"/>
</dbReference>
<keyword evidence="1" id="KW-0472">Membrane</keyword>
<feature type="domain" description="Peptidase M56" evidence="2">
    <location>
        <begin position="164"/>
        <end position="240"/>
    </location>
</feature>
<dbReference type="KEGG" id="hhy:Halhy_2171"/>
<feature type="transmembrane region" description="Helical" evidence="1">
    <location>
        <begin position="92"/>
        <end position="112"/>
    </location>
</feature>
<reference key="2">
    <citation type="submission" date="2011-04" db="EMBL/GenBank/DDBJ databases">
        <title>Complete sequence of chromosome of Haliscomenobacter hydrossis DSM 1100.</title>
        <authorList>
            <consortium name="US DOE Joint Genome Institute (JGI-PGF)"/>
            <person name="Lucas S."/>
            <person name="Han J."/>
            <person name="Lapidus A."/>
            <person name="Bruce D."/>
            <person name="Goodwin L."/>
            <person name="Pitluck S."/>
            <person name="Peters L."/>
            <person name="Kyrpides N."/>
            <person name="Mavromatis K."/>
            <person name="Ivanova N."/>
            <person name="Ovchinnikova G."/>
            <person name="Pagani I."/>
            <person name="Daligault H."/>
            <person name="Detter J.C."/>
            <person name="Han C."/>
            <person name="Land M."/>
            <person name="Hauser L."/>
            <person name="Markowitz V."/>
            <person name="Cheng J.-F."/>
            <person name="Hugenholtz P."/>
            <person name="Woyke T."/>
            <person name="Wu D."/>
            <person name="Verbarg S."/>
            <person name="Frueling A."/>
            <person name="Brambilla E."/>
            <person name="Klenk H.-P."/>
            <person name="Eisen J.A."/>
        </authorList>
    </citation>
    <scope>NUCLEOTIDE SEQUENCE</scope>
    <source>
        <strain>DSM 1100</strain>
    </source>
</reference>